<evidence type="ECO:0000256" key="1">
    <source>
        <dbReference type="SAM" id="MobiDB-lite"/>
    </source>
</evidence>
<reference evidence="2 3" key="1">
    <citation type="submission" date="2023-01" db="EMBL/GenBank/DDBJ databases">
        <title>Analysis of 21 Apiospora genomes using comparative genomics revels a genus with tremendous synthesis potential of carbohydrate active enzymes and secondary metabolites.</title>
        <authorList>
            <person name="Sorensen T."/>
        </authorList>
    </citation>
    <scope>NUCLEOTIDE SEQUENCE [LARGE SCALE GENOMIC DNA]</scope>
    <source>
        <strain evidence="2 3">CBS 33761</strain>
    </source>
</reference>
<keyword evidence="3" id="KW-1185">Reference proteome</keyword>
<accession>A0ABR1UAX8</accession>
<dbReference type="EMBL" id="JAQQWK010000001">
    <property type="protein sequence ID" value="KAK8055311.1"/>
    <property type="molecule type" value="Genomic_DNA"/>
</dbReference>
<name>A0ABR1UAX8_9PEZI</name>
<gene>
    <name evidence="2" type="ORF">PG993_000538</name>
</gene>
<proteinExistence type="predicted"/>
<feature type="region of interest" description="Disordered" evidence="1">
    <location>
        <begin position="24"/>
        <end position="48"/>
    </location>
</feature>
<evidence type="ECO:0000313" key="3">
    <source>
        <dbReference type="Proteomes" id="UP001444661"/>
    </source>
</evidence>
<comment type="caution">
    <text evidence="2">The sequence shown here is derived from an EMBL/GenBank/DDBJ whole genome shotgun (WGS) entry which is preliminary data.</text>
</comment>
<protein>
    <submittedName>
        <fullName evidence="2">Uncharacterized protein</fullName>
    </submittedName>
</protein>
<sequence>MILYMDTVDGMLVTLGQELEELGLGGHDYHEEQQRPEEIKEKADEPKDDQLDDLFRWLESLRSPTNGRMA</sequence>
<organism evidence="2 3">
    <name type="scientific">Apiospora rasikravindrae</name>
    <dbReference type="NCBI Taxonomy" id="990691"/>
    <lineage>
        <taxon>Eukaryota</taxon>
        <taxon>Fungi</taxon>
        <taxon>Dikarya</taxon>
        <taxon>Ascomycota</taxon>
        <taxon>Pezizomycotina</taxon>
        <taxon>Sordariomycetes</taxon>
        <taxon>Xylariomycetidae</taxon>
        <taxon>Amphisphaeriales</taxon>
        <taxon>Apiosporaceae</taxon>
        <taxon>Apiospora</taxon>
    </lineage>
</organism>
<feature type="compositionally biased region" description="Basic and acidic residues" evidence="1">
    <location>
        <begin position="27"/>
        <end position="48"/>
    </location>
</feature>
<dbReference type="Proteomes" id="UP001444661">
    <property type="component" value="Unassembled WGS sequence"/>
</dbReference>
<evidence type="ECO:0000313" key="2">
    <source>
        <dbReference type="EMBL" id="KAK8055311.1"/>
    </source>
</evidence>